<keyword evidence="2 8" id="KW-0813">Transport</keyword>
<comment type="subcellular location">
    <subcellularLocation>
        <location evidence="1 8">Cell outer membrane</location>
        <topology evidence="1 8">Multi-pass membrane protein</topology>
    </subcellularLocation>
</comment>
<accession>A0A370DUU3</accession>
<keyword evidence="5" id="KW-0798">TonB box</keyword>
<keyword evidence="6 8" id="KW-0472">Membrane</keyword>
<keyword evidence="3 8" id="KW-1134">Transmembrane beta strand</keyword>
<dbReference type="Proteomes" id="UP000255508">
    <property type="component" value="Unassembled WGS sequence"/>
</dbReference>
<feature type="domain" description="TonB-dependent receptor-like beta-barrel" evidence="9">
    <location>
        <begin position="8"/>
        <end position="126"/>
    </location>
</feature>
<dbReference type="PROSITE" id="PS52016">
    <property type="entry name" value="TONB_DEPENDENT_REC_3"/>
    <property type="match status" value="1"/>
</dbReference>
<proteinExistence type="inferred from homology"/>
<name>A0A370DUU3_9GAMM</name>
<dbReference type="PANTHER" id="PTHR30069:SF49">
    <property type="entry name" value="OUTER MEMBRANE PROTEIN C"/>
    <property type="match status" value="1"/>
</dbReference>
<keyword evidence="4 8" id="KW-0812">Transmembrane</keyword>
<evidence type="ECO:0000256" key="8">
    <source>
        <dbReference type="PROSITE-ProRule" id="PRU01360"/>
    </source>
</evidence>
<dbReference type="GO" id="GO:0009279">
    <property type="term" value="C:cell outer membrane"/>
    <property type="evidence" value="ECO:0007669"/>
    <property type="project" value="UniProtKB-SubCell"/>
</dbReference>
<organism evidence="10 11">
    <name type="scientific">endosymbiont of Lamellibrachia luymesi</name>
    <dbReference type="NCBI Taxonomy" id="2200907"/>
    <lineage>
        <taxon>Bacteria</taxon>
        <taxon>Pseudomonadati</taxon>
        <taxon>Pseudomonadota</taxon>
        <taxon>Gammaproteobacteria</taxon>
        <taxon>sulfur-oxidizing symbionts</taxon>
    </lineage>
</organism>
<dbReference type="PANTHER" id="PTHR30069">
    <property type="entry name" value="TONB-DEPENDENT OUTER MEMBRANE RECEPTOR"/>
    <property type="match status" value="1"/>
</dbReference>
<evidence type="ECO:0000256" key="6">
    <source>
        <dbReference type="ARBA" id="ARBA00023136"/>
    </source>
</evidence>
<evidence type="ECO:0000256" key="7">
    <source>
        <dbReference type="ARBA" id="ARBA00023237"/>
    </source>
</evidence>
<gene>
    <name evidence="10" type="ORF">DIZ79_13115</name>
</gene>
<evidence type="ECO:0000313" key="11">
    <source>
        <dbReference type="Proteomes" id="UP000255508"/>
    </source>
</evidence>
<evidence type="ECO:0000256" key="3">
    <source>
        <dbReference type="ARBA" id="ARBA00022452"/>
    </source>
</evidence>
<dbReference type="InterPro" id="IPR039426">
    <property type="entry name" value="TonB-dep_rcpt-like"/>
</dbReference>
<reference evidence="10 11" key="1">
    <citation type="journal article" date="2018" name="ISME J.">
        <title>Endosymbiont genomes yield clues of tubeworm success.</title>
        <authorList>
            <person name="Li Y."/>
            <person name="Liles M.R."/>
            <person name="Halanych K.M."/>
        </authorList>
    </citation>
    <scope>NUCLEOTIDE SEQUENCE [LARGE SCALE GENOMIC DNA]</scope>
    <source>
        <strain evidence="10">A1422</strain>
    </source>
</reference>
<evidence type="ECO:0000256" key="2">
    <source>
        <dbReference type="ARBA" id="ARBA00022448"/>
    </source>
</evidence>
<evidence type="ECO:0000256" key="5">
    <source>
        <dbReference type="ARBA" id="ARBA00023077"/>
    </source>
</evidence>
<comment type="caution">
    <text evidence="10">The sequence shown here is derived from an EMBL/GenBank/DDBJ whole genome shotgun (WGS) entry which is preliminary data.</text>
</comment>
<comment type="similarity">
    <text evidence="8">Belongs to the TonB-dependent receptor family.</text>
</comment>
<dbReference type="InterPro" id="IPR000531">
    <property type="entry name" value="Beta-barrel_TonB"/>
</dbReference>
<evidence type="ECO:0000256" key="1">
    <source>
        <dbReference type="ARBA" id="ARBA00004571"/>
    </source>
</evidence>
<evidence type="ECO:0000259" key="9">
    <source>
        <dbReference type="Pfam" id="PF00593"/>
    </source>
</evidence>
<evidence type="ECO:0000313" key="10">
    <source>
        <dbReference type="EMBL" id="RDH89124.1"/>
    </source>
</evidence>
<protein>
    <recommendedName>
        <fullName evidence="9">TonB-dependent receptor-like beta-barrel domain-containing protein</fullName>
    </recommendedName>
</protein>
<dbReference type="EMBL" id="QFXD01000228">
    <property type="protein sequence ID" value="RDH89124.1"/>
    <property type="molecule type" value="Genomic_DNA"/>
</dbReference>
<evidence type="ECO:0000256" key="4">
    <source>
        <dbReference type="ARBA" id="ARBA00022692"/>
    </source>
</evidence>
<dbReference type="SUPFAM" id="SSF56935">
    <property type="entry name" value="Porins"/>
    <property type="match status" value="1"/>
</dbReference>
<dbReference type="Gene3D" id="2.40.170.20">
    <property type="entry name" value="TonB-dependent receptor, beta-barrel domain"/>
    <property type="match status" value="1"/>
</dbReference>
<dbReference type="GO" id="GO:0015344">
    <property type="term" value="F:siderophore uptake transmembrane transporter activity"/>
    <property type="evidence" value="ECO:0007669"/>
    <property type="project" value="TreeGrafter"/>
</dbReference>
<keyword evidence="7 8" id="KW-0998">Cell outer membrane</keyword>
<dbReference type="InterPro" id="IPR036942">
    <property type="entry name" value="Beta-barrel_TonB_sf"/>
</dbReference>
<dbReference type="GO" id="GO:0044718">
    <property type="term" value="P:siderophore transmembrane transport"/>
    <property type="evidence" value="ECO:0007669"/>
    <property type="project" value="TreeGrafter"/>
</dbReference>
<dbReference type="Pfam" id="PF00593">
    <property type="entry name" value="TonB_dep_Rec_b-barrel"/>
    <property type="match status" value="1"/>
</dbReference>
<dbReference type="AlphaFoldDB" id="A0A370DUU3"/>
<sequence length="165" mass="18026">MLLANGATIYRNIEARFYGLEWEGSYSISNSLSGRANLAYVNAENTTDSRPIAQISPLEMTLGADYTISSWDLGGTVRANAEQTRADIIDGSGQDAGETAGWVVLDLYGSYAVTDSANVRFGVNNLFDKTYAYHVNRANLDPFSPEAIQVNEPGRELWVKGSVKF</sequence>